<dbReference type="GO" id="GO:0016740">
    <property type="term" value="F:transferase activity"/>
    <property type="evidence" value="ECO:0007669"/>
    <property type="project" value="UniProtKB-KW"/>
</dbReference>
<organism evidence="2 3">
    <name type="scientific">Mangrovactinospora gilvigrisea</name>
    <dbReference type="NCBI Taxonomy" id="1428644"/>
    <lineage>
        <taxon>Bacteria</taxon>
        <taxon>Bacillati</taxon>
        <taxon>Actinomycetota</taxon>
        <taxon>Actinomycetes</taxon>
        <taxon>Kitasatosporales</taxon>
        <taxon>Streptomycetaceae</taxon>
        <taxon>Mangrovactinospora</taxon>
    </lineage>
</organism>
<dbReference type="Pfam" id="PF00814">
    <property type="entry name" value="TsaD"/>
    <property type="match status" value="1"/>
</dbReference>
<dbReference type="STRING" id="1428644.BIV57_01785"/>
<name>A0A1J7CHY1_9ACTN</name>
<evidence type="ECO:0000313" key="3">
    <source>
        <dbReference type="Proteomes" id="UP000243342"/>
    </source>
</evidence>
<dbReference type="SUPFAM" id="SSF53067">
    <property type="entry name" value="Actin-like ATPase domain"/>
    <property type="match status" value="2"/>
</dbReference>
<dbReference type="PANTHER" id="PTHR11735">
    <property type="entry name" value="TRNA N6-ADENOSINE THREONYLCARBAMOYLTRANSFERASE"/>
    <property type="match status" value="1"/>
</dbReference>
<dbReference type="InterPro" id="IPR022496">
    <property type="entry name" value="T6A_TsaB"/>
</dbReference>
<keyword evidence="3" id="KW-1185">Reference proteome</keyword>
<dbReference type="RefSeq" id="WP_071654816.1">
    <property type="nucleotide sequence ID" value="NZ_MLCF01000004.1"/>
</dbReference>
<sequence>MLLLAFDTATPAVTAAVHDGARVLAERTTVDARRHGELLIPSVDAVLDEAGAGRADLTGIVVGTGPGPYTGLRVGLVTAAALGDALGIPVHGLCSLDGLAHAALRAGLAAEEFLVATDARRKEVYWARYTARPDGTGLAPALRTEGPSVDRPGQLPEELAVLPCVGAGAGLYRDGALNGWGTGALGGDDRMPVHQSAAALAELGAEVLAAGGAGFVEARPMYLRRPDAQVPAGYKAVLPS</sequence>
<comment type="caution">
    <text evidence="2">The sequence shown here is derived from an EMBL/GenBank/DDBJ whole genome shotgun (WGS) entry which is preliminary data.</text>
</comment>
<dbReference type="PANTHER" id="PTHR11735:SF11">
    <property type="entry name" value="TRNA THREONYLCARBAMOYLADENOSINE BIOSYNTHESIS PROTEIN TSAB"/>
    <property type="match status" value="1"/>
</dbReference>
<feature type="domain" description="Gcp-like" evidence="1">
    <location>
        <begin position="31"/>
        <end position="130"/>
    </location>
</feature>
<keyword evidence="2" id="KW-0808">Transferase</keyword>
<dbReference type="OrthoDB" id="9809995at2"/>
<proteinExistence type="predicted"/>
<dbReference type="AlphaFoldDB" id="A0A1J7CHY1"/>
<dbReference type="InterPro" id="IPR000905">
    <property type="entry name" value="Gcp-like_dom"/>
</dbReference>
<evidence type="ECO:0000313" key="2">
    <source>
        <dbReference type="EMBL" id="OIV39242.1"/>
    </source>
</evidence>
<dbReference type="Gene3D" id="3.30.420.40">
    <property type="match status" value="2"/>
</dbReference>
<dbReference type="NCBIfam" id="TIGR03725">
    <property type="entry name" value="T6A_YeaZ"/>
    <property type="match status" value="1"/>
</dbReference>
<protein>
    <submittedName>
        <fullName evidence="2">tRNA (Adenosine(37)-N6)-threonylcarbamoyltransferase complex dimerization subunit type 1 TsaB</fullName>
    </submittedName>
</protein>
<accession>A0A1J7CHY1</accession>
<gene>
    <name evidence="2" type="ORF">BIV57_01785</name>
</gene>
<dbReference type="Proteomes" id="UP000243342">
    <property type="component" value="Unassembled WGS sequence"/>
</dbReference>
<dbReference type="GO" id="GO:0002949">
    <property type="term" value="P:tRNA threonylcarbamoyladenosine modification"/>
    <property type="evidence" value="ECO:0007669"/>
    <property type="project" value="InterPro"/>
</dbReference>
<reference evidence="2 3" key="1">
    <citation type="submission" date="2016-10" db="EMBL/GenBank/DDBJ databases">
        <title>Genome sequence of Streptomyces gilvigriseus MUSC 26.</title>
        <authorList>
            <person name="Lee L.-H."/>
            <person name="Ser H.-L."/>
        </authorList>
    </citation>
    <scope>NUCLEOTIDE SEQUENCE [LARGE SCALE GENOMIC DNA]</scope>
    <source>
        <strain evidence="2 3">MUSC 26</strain>
    </source>
</reference>
<dbReference type="CDD" id="cd24032">
    <property type="entry name" value="ASKHA_NBD_TsaB"/>
    <property type="match status" value="1"/>
</dbReference>
<dbReference type="GO" id="GO:0005829">
    <property type="term" value="C:cytosol"/>
    <property type="evidence" value="ECO:0007669"/>
    <property type="project" value="TreeGrafter"/>
</dbReference>
<evidence type="ECO:0000259" key="1">
    <source>
        <dbReference type="Pfam" id="PF00814"/>
    </source>
</evidence>
<dbReference type="EMBL" id="MLCF01000004">
    <property type="protein sequence ID" value="OIV39242.1"/>
    <property type="molecule type" value="Genomic_DNA"/>
</dbReference>
<dbReference type="InterPro" id="IPR043129">
    <property type="entry name" value="ATPase_NBD"/>
</dbReference>